<dbReference type="AlphaFoldDB" id="A0A6C0JWK8"/>
<protein>
    <submittedName>
        <fullName evidence="1">Uncharacterized protein</fullName>
    </submittedName>
</protein>
<reference evidence="1" key="1">
    <citation type="journal article" date="2020" name="Nature">
        <title>Giant virus diversity and host interactions through global metagenomics.</title>
        <authorList>
            <person name="Schulz F."/>
            <person name="Roux S."/>
            <person name="Paez-Espino D."/>
            <person name="Jungbluth S."/>
            <person name="Walsh D.A."/>
            <person name="Denef V.J."/>
            <person name="McMahon K.D."/>
            <person name="Konstantinidis K.T."/>
            <person name="Eloe-Fadrosh E.A."/>
            <person name="Kyrpides N.C."/>
            <person name="Woyke T."/>
        </authorList>
    </citation>
    <scope>NUCLEOTIDE SEQUENCE</scope>
    <source>
        <strain evidence="1">GVMAG-S-1074260-58</strain>
    </source>
</reference>
<accession>A0A6C0JWK8</accession>
<name>A0A6C0JWK8_9ZZZZ</name>
<proteinExistence type="predicted"/>
<evidence type="ECO:0000313" key="1">
    <source>
        <dbReference type="EMBL" id="QHU09311.1"/>
    </source>
</evidence>
<dbReference type="EMBL" id="MN740708">
    <property type="protein sequence ID" value="QHU09311.1"/>
    <property type="molecule type" value="Genomic_DNA"/>
</dbReference>
<organism evidence="1">
    <name type="scientific">viral metagenome</name>
    <dbReference type="NCBI Taxonomy" id="1070528"/>
    <lineage>
        <taxon>unclassified sequences</taxon>
        <taxon>metagenomes</taxon>
        <taxon>organismal metagenomes</taxon>
    </lineage>
</organism>
<sequence>MERRICNRVDMHQTQFKRDIQTYLQEKKFMKPNELSEFMSFVYDYDKLRFAKDDFSKRKRIKSVVPQYDRCTACIANHEQCTRRKKDGEQTFCGTHIKGTPHGLVDIELIQKIVKKIEVWVQEIKGIHYYIDENNNVYLPQDIISNTKSPRVIGTWILLESGEYSIPNLENDV</sequence>